<accession>A0ABS9DVL2</accession>
<keyword evidence="1" id="KW-1133">Transmembrane helix</keyword>
<organism evidence="2 3">
    <name type="scientific">Acidiphilium iwatense</name>
    <dbReference type="NCBI Taxonomy" id="768198"/>
    <lineage>
        <taxon>Bacteria</taxon>
        <taxon>Pseudomonadati</taxon>
        <taxon>Pseudomonadota</taxon>
        <taxon>Alphaproteobacteria</taxon>
        <taxon>Acetobacterales</taxon>
        <taxon>Acidocellaceae</taxon>
        <taxon>Acidiphilium</taxon>
    </lineage>
</organism>
<sequence>MMVASDFLLLRWRVFALGNALRDLTRLGGRRLVGFGIPALVIAFYGFFWVNSMIRHGVASLHVDGEFLFAAGGLACVAMGIGAGRLAVMRDRAAIESPWLAVLPWPASARRRALIVSVASAFLVRSLAMGVALGLVVMSARLAHPVRDAVIGALMFGVGFAGVAVFLMAFERQTKETHEESVGAPSHGVHAALIDAIGRYDQSSPRWAGSWTLGPRLCGVGAVWLATFVVGVPIAFAAHAGDPHATLSPAIAVIGAVAVMVAATRCAPLVSPVLRTTSLGYWRACAAMLRLPALMTTAWFVGVVAISLAGGLLSAQAIVTAALSAAGLCVFYAMAALSIPASPRLALGFYLAALALAADEYSEMQNLVFLILFGILAFLVLRARTIYRAG</sequence>
<feature type="transmembrane region" description="Helical" evidence="1">
    <location>
        <begin position="291"/>
        <end position="309"/>
    </location>
</feature>
<feature type="transmembrane region" description="Helical" evidence="1">
    <location>
        <begin position="113"/>
        <end position="137"/>
    </location>
</feature>
<feature type="transmembrane region" description="Helical" evidence="1">
    <location>
        <begin position="68"/>
        <end position="88"/>
    </location>
</feature>
<feature type="transmembrane region" description="Helical" evidence="1">
    <location>
        <begin position="364"/>
        <end position="381"/>
    </location>
</feature>
<dbReference type="Proteomes" id="UP001521209">
    <property type="component" value="Unassembled WGS sequence"/>
</dbReference>
<gene>
    <name evidence="2" type="ORF">L2A60_08805</name>
</gene>
<protein>
    <submittedName>
        <fullName evidence="2">Uncharacterized protein</fullName>
    </submittedName>
</protein>
<reference evidence="2 3" key="1">
    <citation type="submission" date="2022-01" db="EMBL/GenBank/DDBJ databases">
        <authorList>
            <person name="Won M."/>
            <person name="Kim S.-J."/>
            <person name="Kwon S.-W."/>
        </authorList>
    </citation>
    <scope>NUCLEOTIDE SEQUENCE [LARGE SCALE GENOMIC DNA]</scope>
    <source>
        <strain evidence="2 3">KCTC 23505</strain>
    </source>
</reference>
<feature type="transmembrane region" description="Helical" evidence="1">
    <location>
        <begin position="149"/>
        <end position="170"/>
    </location>
</feature>
<evidence type="ECO:0000256" key="1">
    <source>
        <dbReference type="SAM" id="Phobius"/>
    </source>
</evidence>
<feature type="transmembrane region" description="Helical" evidence="1">
    <location>
        <begin position="32"/>
        <end position="48"/>
    </location>
</feature>
<evidence type="ECO:0000313" key="2">
    <source>
        <dbReference type="EMBL" id="MCF3946778.1"/>
    </source>
</evidence>
<keyword evidence="1" id="KW-0812">Transmembrane</keyword>
<feature type="transmembrane region" description="Helical" evidence="1">
    <location>
        <begin position="250"/>
        <end position="270"/>
    </location>
</feature>
<name>A0ABS9DVL2_9PROT</name>
<proteinExistence type="predicted"/>
<feature type="transmembrane region" description="Helical" evidence="1">
    <location>
        <begin position="217"/>
        <end position="238"/>
    </location>
</feature>
<dbReference type="EMBL" id="JAKGBZ010000013">
    <property type="protein sequence ID" value="MCF3946778.1"/>
    <property type="molecule type" value="Genomic_DNA"/>
</dbReference>
<keyword evidence="3" id="KW-1185">Reference proteome</keyword>
<comment type="caution">
    <text evidence="2">The sequence shown here is derived from an EMBL/GenBank/DDBJ whole genome shotgun (WGS) entry which is preliminary data.</text>
</comment>
<evidence type="ECO:0000313" key="3">
    <source>
        <dbReference type="Proteomes" id="UP001521209"/>
    </source>
</evidence>
<feature type="transmembrane region" description="Helical" evidence="1">
    <location>
        <begin position="315"/>
        <end position="334"/>
    </location>
</feature>
<keyword evidence="1" id="KW-0472">Membrane</keyword>